<name>A0A0E0BLP0_9ORYZ</name>
<dbReference type="HOGENOM" id="CLU_448627_0_0_1"/>
<evidence type="ECO:0000256" key="3">
    <source>
        <dbReference type="PROSITE-ProRule" id="PRU00283"/>
    </source>
</evidence>
<dbReference type="EnsemblPlants" id="OGLUM11G20610.2">
    <property type="protein sequence ID" value="OGLUM11G20610.2"/>
    <property type="gene ID" value="OGLUM11G20610"/>
</dbReference>
<dbReference type="PANTHER" id="PTHR47972">
    <property type="entry name" value="KINESIN-LIKE PROTEIN KLP-3"/>
    <property type="match status" value="1"/>
</dbReference>
<dbReference type="eggNOG" id="KOG0239">
    <property type="taxonomic scope" value="Eukaryota"/>
</dbReference>
<reference evidence="7" key="1">
    <citation type="submission" date="2015-04" db="UniProtKB">
        <authorList>
            <consortium name="EnsemblPlants"/>
        </authorList>
    </citation>
    <scope>IDENTIFICATION</scope>
</reference>
<feature type="coiled-coil region" evidence="4">
    <location>
        <begin position="22"/>
        <end position="49"/>
    </location>
</feature>
<dbReference type="Gramene" id="OGLUM11G20610.2">
    <property type="protein sequence ID" value="OGLUM11G20610.2"/>
    <property type="gene ID" value="OGLUM11G20610"/>
</dbReference>
<feature type="region of interest" description="Disordered" evidence="5">
    <location>
        <begin position="496"/>
        <end position="541"/>
    </location>
</feature>
<sequence length="634" mass="70250">MEGHVIVPLEKLSLELNNGGIMLNHDKDISALQEEISALRSRQRHLDHRRQEALDKLIDLKGSIRVFCRVRPSISTNNFMTKSPVTVENEKIVVRAVGIKKEFSVDRVFDQESTQEDVFQEVKPILRSALDGHNVCILAYGQTGTGKTYTMEGNNGKLGIVPRAIQELFSHASQDSSSTYSFSISMLEVYMGTVRDLLTPRQPLFRSTECNTSSIISILATKSGAVEVEGLTDVTIQDLKKANQWYCRGRRARSTSWTNVNDVSSRSHWWVDELFNHKCSVTALGQYPILCALALFVCSLTRITIKRSSEGATEECSKLWLVDLGGSERLLKTGASGLTMDEGKAINLSLSALGDVIAALRRKRSHVPYRNSKLTQILSDSLGDGSKVLMVVHISPSDDDIGETVCSLSFAKRARSIEYSKELSEDIKKLKQKRIAELDKEICDAEQELKDLNEQIKRAETSLEERKKLSSSVCQALSDEKGSPRSTLVVVGHIDSAESPQATEKTKSRASHGSVPHFMSPTVCSRQRHSSASHSATKTRLTKSVNRYPAAELSGSHSFSYSSCKNAAKARSVAFSSSMPKMKCLPLKSDQINMSNNSIDSTAASAPRRRESFISRPAQRAPLHQHRRRMSSLT</sequence>
<feature type="compositionally biased region" description="Basic residues" evidence="5">
    <location>
        <begin position="623"/>
        <end position="634"/>
    </location>
</feature>
<keyword evidence="8" id="KW-1185">Reference proteome</keyword>
<dbReference type="GO" id="GO:0008017">
    <property type="term" value="F:microtubule binding"/>
    <property type="evidence" value="ECO:0007669"/>
    <property type="project" value="InterPro"/>
</dbReference>
<dbReference type="InterPro" id="IPR001752">
    <property type="entry name" value="Kinesin_motor_dom"/>
</dbReference>
<dbReference type="InterPro" id="IPR027640">
    <property type="entry name" value="Kinesin-like_fam"/>
</dbReference>
<feature type="compositionally biased region" description="Polar residues" evidence="5">
    <location>
        <begin position="594"/>
        <end position="604"/>
    </location>
</feature>
<feature type="coiled-coil region" evidence="4">
    <location>
        <begin position="420"/>
        <end position="469"/>
    </location>
</feature>
<comment type="similarity">
    <text evidence="3">Belongs to the TRAFAC class myosin-kinesin ATPase superfamily. Kinesin family.</text>
</comment>
<keyword evidence="3" id="KW-0067">ATP-binding</keyword>
<feature type="domain" description="Kinesin motor" evidence="6">
    <location>
        <begin position="63"/>
        <end position="417"/>
    </location>
</feature>
<evidence type="ECO:0000256" key="5">
    <source>
        <dbReference type="SAM" id="MobiDB-lite"/>
    </source>
</evidence>
<protein>
    <recommendedName>
        <fullName evidence="6">Kinesin motor domain-containing protein</fullName>
    </recommendedName>
</protein>
<organism evidence="7">
    <name type="scientific">Oryza glumipatula</name>
    <dbReference type="NCBI Taxonomy" id="40148"/>
    <lineage>
        <taxon>Eukaryota</taxon>
        <taxon>Viridiplantae</taxon>
        <taxon>Streptophyta</taxon>
        <taxon>Embryophyta</taxon>
        <taxon>Tracheophyta</taxon>
        <taxon>Spermatophyta</taxon>
        <taxon>Magnoliopsida</taxon>
        <taxon>Liliopsida</taxon>
        <taxon>Poales</taxon>
        <taxon>Poaceae</taxon>
        <taxon>BOP clade</taxon>
        <taxon>Oryzoideae</taxon>
        <taxon>Oryzeae</taxon>
        <taxon>Oryzinae</taxon>
        <taxon>Oryza</taxon>
    </lineage>
</organism>
<dbReference type="SMART" id="SM00129">
    <property type="entry name" value="KISc"/>
    <property type="match status" value="1"/>
</dbReference>
<feature type="region of interest" description="Disordered" evidence="5">
    <location>
        <begin position="594"/>
        <end position="634"/>
    </location>
</feature>
<dbReference type="GO" id="GO:0005524">
    <property type="term" value="F:ATP binding"/>
    <property type="evidence" value="ECO:0007669"/>
    <property type="project" value="UniProtKB-UniRule"/>
</dbReference>
<evidence type="ECO:0000259" key="6">
    <source>
        <dbReference type="PROSITE" id="PS50067"/>
    </source>
</evidence>
<keyword evidence="1" id="KW-0493">Microtubule</keyword>
<evidence type="ECO:0000313" key="8">
    <source>
        <dbReference type="Proteomes" id="UP000026961"/>
    </source>
</evidence>
<keyword evidence="4" id="KW-0175">Coiled coil</keyword>
<dbReference type="PANTHER" id="PTHR47972:SF9">
    <property type="entry name" value="KINESIN-LIKE PROTEIN KIN-14U"/>
    <property type="match status" value="1"/>
</dbReference>
<dbReference type="Gene3D" id="3.40.850.10">
    <property type="entry name" value="Kinesin motor domain"/>
    <property type="match status" value="1"/>
</dbReference>
<dbReference type="GO" id="GO:0003777">
    <property type="term" value="F:microtubule motor activity"/>
    <property type="evidence" value="ECO:0007669"/>
    <property type="project" value="InterPro"/>
</dbReference>
<keyword evidence="2 3" id="KW-0505">Motor protein</keyword>
<dbReference type="SUPFAM" id="SSF52540">
    <property type="entry name" value="P-loop containing nucleoside triphosphate hydrolases"/>
    <property type="match status" value="1"/>
</dbReference>
<dbReference type="STRING" id="40148.A0A0E0BLP0"/>
<evidence type="ECO:0000313" key="7">
    <source>
        <dbReference type="EnsemblPlants" id="OGLUM11G20610.2"/>
    </source>
</evidence>
<accession>A0A0E0BLP0</accession>
<dbReference type="GO" id="GO:0007018">
    <property type="term" value="P:microtubule-based movement"/>
    <property type="evidence" value="ECO:0007669"/>
    <property type="project" value="InterPro"/>
</dbReference>
<evidence type="ECO:0000256" key="2">
    <source>
        <dbReference type="ARBA" id="ARBA00023175"/>
    </source>
</evidence>
<dbReference type="AlphaFoldDB" id="A0A0E0BLP0"/>
<dbReference type="PROSITE" id="PS50067">
    <property type="entry name" value="KINESIN_MOTOR_2"/>
    <property type="match status" value="1"/>
</dbReference>
<keyword evidence="3" id="KW-0547">Nucleotide-binding</keyword>
<feature type="binding site" evidence="3">
    <location>
        <begin position="141"/>
        <end position="148"/>
    </location>
    <ligand>
        <name>ATP</name>
        <dbReference type="ChEBI" id="CHEBI:30616"/>
    </ligand>
</feature>
<evidence type="ECO:0000256" key="1">
    <source>
        <dbReference type="ARBA" id="ARBA00022701"/>
    </source>
</evidence>
<evidence type="ECO:0000256" key="4">
    <source>
        <dbReference type="SAM" id="Coils"/>
    </source>
</evidence>
<proteinExistence type="inferred from homology"/>
<dbReference type="InterPro" id="IPR036961">
    <property type="entry name" value="Kinesin_motor_dom_sf"/>
</dbReference>
<reference evidence="7" key="2">
    <citation type="submission" date="2018-05" db="EMBL/GenBank/DDBJ databases">
        <title>OgluRS3 (Oryza glumaepatula Reference Sequence Version 3).</title>
        <authorList>
            <person name="Zhang J."/>
            <person name="Kudrna D."/>
            <person name="Lee S."/>
            <person name="Talag J."/>
            <person name="Welchert J."/>
            <person name="Wing R.A."/>
        </authorList>
    </citation>
    <scope>NUCLEOTIDE SEQUENCE [LARGE SCALE GENOMIC DNA]</scope>
</reference>
<dbReference type="Proteomes" id="UP000026961">
    <property type="component" value="Chromosome 11"/>
</dbReference>
<dbReference type="PRINTS" id="PR00380">
    <property type="entry name" value="KINESINHEAVY"/>
</dbReference>
<dbReference type="GO" id="GO:0005874">
    <property type="term" value="C:microtubule"/>
    <property type="evidence" value="ECO:0007669"/>
    <property type="project" value="UniProtKB-KW"/>
</dbReference>
<dbReference type="Pfam" id="PF00225">
    <property type="entry name" value="Kinesin"/>
    <property type="match status" value="2"/>
</dbReference>
<dbReference type="InterPro" id="IPR027417">
    <property type="entry name" value="P-loop_NTPase"/>
</dbReference>